<dbReference type="Proteomes" id="UP000000607">
    <property type="component" value="Chromosome"/>
</dbReference>
<proteinExistence type="predicted"/>
<keyword evidence="2" id="KW-1185">Reference proteome</keyword>
<name>Q65VM5_MANSM</name>
<reference evidence="1 2" key="1">
    <citation type="journal article" date="2004" name="Nat. Biotechnol.">
        <title>The genome sequence of the capnophilic rumen bacterium Mannheimia succiniciproducens.</title>
        <authorList>
            <person name="Hong S.H."/>
            <person name="Kim J.S."/>
            <person name="Lee S.Y."/>
            <person name="In Y.H."/>
            <person name="Choi S.S."/>
            <person name="Rih J.-K."/>
            <person name="Kim C.H."/>
            <person name="Jeong H."/>
            <person name="Hur C.G."/>
            <person name="Kim J.J."/>
        </authorList>
    </citation>
    <scope>NUCLEOTIDE SEQUENCE [LARGE SCALE GENOMIC DNA]</scope>
    <source>
        <strain evidence="2">KCTC 0769BP / MBEL55E</strain>
    </source>
</reference>
<organism evidence="1 2">
    <name type="scientific">Mannheimia succiniciproducens (strain KCTC 0769BP / MBEL55E)</name>
    <dbReference type="NCBI Taxonomy" id="221988"/>
    <lineage>
        <taxon>Bacteria</taxon>
        <taxon>Pseudomonadati</taxon>
        <taxon>Pseudomonadota</taxon>
        <taxon>Gammaproteobacteria</taxon>
        <taxon>Pasteurellales</taxon>
        <taxon>Pasteurellaceae</taxon>
        <taxon>Basfia</taxon>
    </lineage>
</organism>
<protein>
    <submittedName>
        <fullName evidence="1">Uncharacterized protein</fullName>
    </submittedName>
</protein>
<accession>Q65VM5</accession>
<dbReference type="KEGG" id="msu:MS0378"/>
<dbReference type="HOGENOM" id="CLU_3397300_0_0_6"/>
<evidence type="ECO:0000313" key="1">
    <source>
        <dbReference type="EMBL" id="AAU36985.1"/>
    </source>
</evidence>
<dbReference type="AlphaFoldDB" id="Q65VM5"/>
<gene>
    <name evidence="1" type="ordered locus">MS0378</name>
</gene>
<sequence>MNVSLINKRNHFKKCGQNFENFDRTLPSRLP</sequence>
<dbReference type="EMBL" id="AE016827">
    <property type="protein sequence ID" value="AAU36985.1"/>
    <property type="molecule type" value="Genomic_DNA"/>
</dbReference>
<evidence type="ECO:0000313" key="2">
    <source>
        <dbReference type="Proteomes" id="UP000000607"/>
    </source>
</evidence>